<evidence type="ECO:0000256" key="1">
    <source>
        <dbReference type="SAM" id="Phobius"/>
    </source>
</evidence>
<name>A0ABT0W8A6_9BACI</name>
<feature type="transmembrane region" description="Helical" evidence="1">
    <location>
        <begin position="96"/>
        <end position="118"/>
    </location>
</feature>
<keyword evidence="1" id="KW-0812">Transmembrane</keyword>
<evidence type="ECO:0000313" key="2">
    <source>
        <dbReference type="EMBL" id="MCM2532547.1"/>
    </source>
</evidence>
<keyword evidence="1" id="KW-0472">Membrane</keyword>
<comment type="caution">
    <text evidence="2">The sequence shown here is derived from an EMBL/GenBank/DDBJ whole genome shotgun (WGS) entry which is preliminary data.</text>
</comment>
<proteinExistence type="predicted"/>
<evidence type="ECO:0000313" key="3">
    <source>
        <dbReference type="Proteomes" id="UP001523262"/>
    </source>
</evidence>
<dbReference type="EMBL" id="JAMQCR010000001">
    <property type="protein sequence ID" value="MCM2532547.1"/>
    <property type="molecule type" value="Genomic_DNA"/>
</dbReference>
<dbReference type="Proteomes" id="UP001523262">
    <property type="component" value="Unassembled WGS sequence"/>
</dbReference>
<protein>
    <recommendedName>
        <fullName evidence="4">TrbC/VirB2 family protein</fullName>
    </recommendedName>
</protein>
<sequence>MKRINFHEFMSGEYKVKEKERKQRIIRKTTKLATAAILPLATCGAVGTLGFAMTAFASTNAIPVSAPMAVTAGAKEWMSAQTLSTLAHVLDPLVDIMVALSFPIASVIIVGSCFFFMFNKSEKAWEMIMKAGLGYVLIQVSPLILDVLKQVGSAV</sequence>
<gene>
    <name evidence="2" type="ORF">NDK43_09315</name>
</gene>
<reference evidence="2 3" key="1">
    <citation type="submission" date="2022-06" db="EMBL/GenBank/DDBJ databases">
        <authorList>
            <person name="Jeon C.O."/>
        </authorList>
    </citation>
    <scope>NUCLEOTIDE SEQUENCE [LARGE SCALE GENOMIC DNA]</scope>
    <source>
        <strain evidence="2 3">KCTC 13943</strain>
    </source>
</reference>
<organism evidence="2 3">
    <name type="scientific">Neobacillus pocheonensis</name>
    <dbReference type="NCBI Taxonomy" id="363869"/>
    <lineage>
        <taxon>Bacteria</taxon>
        <taxon>Bacillati</taxon>
        <taxon>Bacillota</taxon>
        <taxon>Bacilli</taxon>
        <taxon>Bacillales</taxon>
        <taxon>Bacillaceae</taxon>
        <taxon>Neobacillus</taxon>
    </lineage>
</organism>
<keyword evidence="1" id="KW-1133">Transmembrane helix</keyword>
<accession>A0ABT0W8A6</accession>
<keyword evidence="3" id="KW-1185">Reference proteome</keyword>
<evidence type="ECO:0008006" key="4">
    <source>
        <dbReference type="Google" id="ProtNLM"/>
    </source>
</evidence>